<accession>R7RY68</accession>
<evidence type="ECO:0000256" key="1">
    <source>
        <dbReference type="SAM" id="MobiDB-lite"/>
    </source>
</evidence>
<dbReference type="RefSeq" id="XP_007311599.1">
    <property type="nucleotide sequence ID" value="XM_007311537.1"/>
</dbReference>
<organism evidence="2 3">
    <name type="scientific">Stereum hirsutum (strain FP-91666)</name>
    <name type="common">White-rot fungus</name>
    <dbReference type="NCBI Taxonomy" id="721885"/>
    <lineage>
        <taxon>Eukaryota</taxon>
        <taxon>Fungi</taxon>
        <taxon>Dikarya</taxon>
        <taxon>Basidiomycota</taxon>
        <taxon>Agaricomycotina</taxon>
        <taxon>Agaricomycetes</taxon>
        <taxon>Russulales</taxon>
        <taxon>Stereaceae</taxon>
        <taxon>Stereum</taxon>
    </lineage>
</organism>
<protein>
    <submittedName>
        <fullName evidence="2">Uncharacterized protein</fullName>
    </submittedName>
</protein>
<dbReference type="AlphaFoldDB" id="R7RY68"/>
<dbReference type="GO" id="GO:0008270">
    <property type="term" value="F:zinc ion binding"/>
    <property type="evidence" value="ECO:0007669"/>
    <property type="project" value="InterPro"/>
</dbReference>
<proteinExistence type="predicted"/>
<evidence type="ECO:0000313" key="3">
    <source>
        <dbReference type="Proteomes" id="UP000053927"/>
    </source>
</evidence>
<evidence type="ECO:0000313" key="2">
    <source>
        <dbReference type="EMBL" id="EIM79297.1"/>
    </source>
</evidence>
<sequence length="481" mass="52226">MKPAVERSKVSDTRLSPPDIPPFVRLWHPDIRRATEADLPDKYDRRIELNAIFVLPTDSDPSPSDASQLPNGPRLVVAKRCALCASPKIGQVCSRGHPKCKRCEKRGVECRRLGEGWDILPGSEGSQRTRCKRKWLVEGTGGVSEEDEPRKKARKEAAEAVVMRGLAGTRQTRASTRIQKTLELQTKEQSDIKGQGKRAGVVLAGKGKGKTVVRSEVGKEKQKGAIAAEKGKGKRKAVQLDGVDVSEQKKSRVGGKGKGKQKEGVKSAIRLAPPCLGSEVAIVAERPVEGLKERTEMTADTRGQDVIVSVKVKAPKKPRSVGPWRTTKQFPNMGDLRGPPRCILSTYPRVWASSREEFDNAITSLAKADGNSVVDSHGTPVVMLGNTGEFGSHSEDRWDGRTIKLSIVRQTVVDGEIPTSSTYIPSYKPPPPSSYEHRQHSPAFSSSSEHGTMGSPAPSASPIARTEAPDCPFPHIDAQPS</sequence>
<dbReference type="CDD" id="cd00067">
    <property type="entry name" value="GAL4"/>
    <property type="match status" value="1"/>
</dbReference>
<gene>
    <name evidence="2" type="ORF">STEHIDRAFT_143238</name>
</gene>
<dbReference type="KEGG" id="shs:STEHIDRAFT_143238"/>
<feature type="region of interest" description="Disordered" evidence="1">
    <location>
        <begin position="418"/>
        <end position="481"/>
    </location>
</feature>
<dbReference type="GO" id="GO:0000981">
    <property type="term" value="F:DNA-binding transcription factor activity, RNA polymerase II-specific"/>
    <property type="evidence" value="ECO:0007669"/>
    <property type="project" value="InterPro"/>
</dbReference>
<reference evidence="3" key="1">
    <citation type="journal article" date="2012" name="Science">
        <title>The Paleozoic origin of enzymatic lignin decomposition reconstructed from 31 fungal genomes.</title>
        <authorList>
            <person name="Floudas D."/>
            <person name="Binder M."/>
            <person name="Riley R."/>
            <person name="Barry K."/>
            <person name="Blanchette R.A."/>
            <person name="Henrissat B."/>
            <person name="Martinez A.T."/>
            <person name="Otillar R."/>
            <person name="Spatafora J.W."/>
            <person name="Yadav J.S."/>
            <person name="Aerts A."/>
            <person name="Benoit I."/>
            <person name="Boyd A."/>
            <person name="Carlson A."/>
            <person name="Copeland A."/>
            <person name="Coutinho P.M."/>
            <person name="de Vries R.P."/>
            <person name="Ferreira P."/>
            <person name="Findley K."/>
            <person name="Foster B."/>
            <person name="Gaskell J."/>
            <person name="Glotzer D."/>
            <person name="Gorecki P."/>
            <person name="Heitman J."/>
            <person name="Hesse C."/>
            <person name="Hori C."/>
            <person name="Igarashi K."/>
            <person name="Jurgens J.A."/>
            <person name="Kallen N."/>
            <person name="Kersten P."/>
            <person name="Kohler A."/>
            <person name="Kuees U."/>
            <person name="Kumar T.K.A."/>
            <person name="Kuo A."/>
            <person name="LaButti K."/>
            <person name="Larrondo L.F."/>
            <person name="Lindquist E."/>
            <person name="Ling A."/>
            <person name="Lombard V."/>
            <person name="Lucas S."/>
            <person name="Lundell T."/>
            <person name="Martin R."/>
            <person name="McLaughlin D.J."/>
            <person name="Morgenstern I."/>
            <person name="Morin E."/>
            <person name="Murat C."/>
            <person name="Nagy L.G."/>
            <person name="Nolan M."/>
            <person name="Ohm R.A."/>
            <person name="Patyshakuliyeva A."/>
            <person name="Rokas A."/>
            <person name="Ruiz-Duenas F.J."/>
            <person name="Sabat G."/>
            <person name="Salamov A."/>
            <person name="Samejima M."/>
            <person name="Schmutz J."/>
            <person name="Slot J.C."/>
            <person name="St John F."/>
            <person name="Stenlid J."/>
            <person name="Sun H."/>
            <person name="Sun S."/>
            <person name="Syed K."/>
            <person name="Tsang A."/>
            <person name="Wiebenga A."/>
            <person name="Young D."/>
            <person name="Pisabarro A."/>
            <person name="Eastwood D.C."/>
            <person name="Martin F."/>
            <person name="Cullen D."/>
            <person name="Grigoriev I.V."/>
            <person name="Hibbett D.S."/>
        </authorList>
    </citation>
    <scope>NUCLEOTIDE SEQUENCE [LARGE SCALE GENOMIC DNA]</scope>
    <source>
        <strain evidence="3">FP-91666</strain>
    </source>
</reference>
<dbReference type="EMBL" id="JH687406">
    <property type="protein sequence ID" value="EIM79297.1"/>
    <property type="molecule type" value="Genomic_DNA"/>
</dbReference>
<keyword evidence="3" id="KW-1185">Reference proteome</keyword>
<feature type="non-terminal residue" evidence="2">
    <location>
        <position position="481"/>
    </location>
</feature>
<name>R7RY68_STEHR</name>
<dbReference type="GeneID" id="18799179"/>
<dbReference type="InterPro" id="IPR001138">
    <property type="entry name" value="Zn2Cys6_DnaBD"/>
</dbReference>
<dbReference type="Proteomes" id="UP000053927">
    <property type="component" value="Unassembled WGS sequence"/>
</dbReference>